<evidence type="ECO:0000313" key="2">
    <source>
        <dbReference type="EMBL" id="QNN69219.1"/>
    </source>
</evidence>
<protein>
    <submittedName>
        <fullName evidence="2">Uncharacterized protein</fullName>
    </submittedName>
</protein>
<keyword evidence="1" id="KW-0732">Signal</keyword>
<dbReference type="KEGG" id="tcn:H9L16_11050"/>
<organism evidence="2 3">
    <name type="scientific">Thermomonas carbonis</name>
    <dbReference type="NCBI Taxonomy" id="1463158"/>
    <lineage>
        <taxon>Bacteria</taxon>
        <taxon>Pseudomonadati</taxon>
        <taxon>Pseudomonadota</taxon>
        <taxon>Gammaproteobacteria</taxon>
        <taxon>Lysobacterales</taxon>
        <taxon>Lysobacteraceae</taxon>
        <taxon>Thermomonas</taxon>
    </lineage>
</organism>
<dbReference type="AlphaFoldDB" id="A0A7G9SMZ4"/>
<accession>A0A7G9SMZ4</accession>
<evidence type="ECO:0000313" key="3">
    <source>
        <dbReference type="Proteomes" id="UP000515804"/>
    </source>
</evidence>
<evidence type="ECO:0000256" key="1">
    <source>
        <dbReference type="SAM" id="SignalP"/>
    </source>
</evidence>
<name>A0A7G9SMZ4_9GAMM</name>
<reference evidence="2 3" key="1">
    <citation type="submission" date="2020-08" db="EMBL/GenBank/DDBJ databases">
        <title>Genome sequence of Thermomonas carbonis KCTC 42013T.</title>
        <authorList>
            <person name="Hyun D.-W."/>
            <person name="Bae J.-W."/>
        </authorList>
    </citation>
    <scope>NUCLEOTIDE SEQUENCE [LARGE SCALE GENOMIC DNA]</scope>
    <source>
        <strain evidence="2 3">KCTC 42013</strain>
    </source>
</reference>
<dbReference type="EMBL" id="CP060719">
    <property type="protein sequence ID" value="QNN69219.1"/>
    <property type="molecule type" value="Genomic_DNA"/>
</dbReference>
<proteinExistence type="predicted"/>
<gene>
    <name evidence="2" type="ORF">H9L16_11050</name>
</gene>
<sequence>MARILAVVALLFASWVVSAQPAPQAVGDDKTVLLLNVIESDVTNSHLGVTIFSNYEKKLANDWDIPGWASQQVTELFRQGGYRVVALAVPEDRVAAIRSYKHTRTGWSKFKLEPGFASWLWAEMDKAGAGHAFILQDFAKQYAFDVPVKYSGYGVVSLHGKQPRQAFLYANIGSHFVTRGQVELPNGVRNGDADCRIKFDPSEIAVDDYERLAVSDLVPYREKIESIILRRIRQDLTFAKLIPGAFEKCDGF</sequence>
<feature type="signal peptide" evidence="1">
    <location>
        <begin position="1"/>
        <end position="19"/>
    </location>
</feature>
<keyword evidence="3" id="KW-1185">Reference proteome</keyword>
<dbReference type="Proteomes" id="UP000515804">
    <property type="component" value="Chromosome"/>
</dbReference>
<dbReference type="RefSeq" id="WP_187551742.1">
    <property type="nucleotide sequence ID" value="NZ_BMZL01000002.1"/>
</dbReference>
<feature type="chain" id="PRO_5028869067" evidence="1">
    <location>
        <begin position="20"/>
        <end position="252"/>
    </location>
</feature>